<dbReference type="NCBIfam" id="TIGR01979">
    <property type="entry name" value="sufS"/>
    <property type="match status" value="1"/>
</dbReference>
<evidence type="ECO:0000256" key="5">
    <source>
        <dbReference type="ARBA" id="ARBA00022898"/>
    </source>
</evidence>
<dbReference type="InterPro" id="IPR015422">
    <property type="entry name" value="PyrdxlP-dep_Trfase_small"/>
</dbReference>
<sequence length="419" mass="45408">MNQSEATQPQPPAIPEALASVRADFPILQRTVHGKPLVYLDNAASTQKPQCVIDAITRYYSAENSNIHRGVHLLSTEATGAYEAARGKIAKFLNAADDSEIVFTRGATEAVNLAAYSFVEPKLQAGDEILISSMEHHANIVPWQLLCERTGAILRVIPVTDDCELDLENIDELLNEKTKFFSIVYVSNAIGTVNDVKPLLAKAKQRGIPTLLDAAQAIQHIPIDVQELGCDFLAFSGHKIYGPTGIGALYGRRELLDTMRPYQGGGDMISHVSFEGTTYKEPPSRFEAGTPHIEGAICLGAAIDYLSSVGLQEIEKYESELIEYAEAKLSEIDGLKIIGSPKHRSGAISFTMGDAHPHDIGTVLDTEGVAIRSGHHCCEPLLKRLGVPATARASFSLYNTPDDVDALVAALKKTALLFM</sequence>
<evidence type="ECO:0000256" key="2">
    <source>
        <dbReference type="ARBA" id="ARBA00002824"/>
    </source>
</evidence>
<dbReference type="CDD" id="cd06453">
    <property type="entry name" value="SufS_like"/>
    <property type="match status" value="1"/>
</dbReference>
<name>A0A7X1B727_9BACT</name>
<comment type="cofactor">
    <cofactor evidence="1 7">
        <name>pyridoxal 5'-phosphate</name>
        <dbReference type="ChEBI" id="CHEBI:597326"/>
    </cofactor>
</comment>
<gene>
    <name evidence="10" type="ORF">H5P27_12525</name>
</gene>
<dbReference type="PIRSF" id="PIRSF005572">
    <property type="entry name" value="NifS"/>
    <property type="match status" value="1"/>
</dbReference>
<dbReference type="PANTHER" id="PTHR43586">
    <property type="entry name" value="CYSTEINE DESULFURASE"/>
    <property type="match status" value="1"/>
</dbReference>
<evidence type="ECO:0000256" key="3">
    <source>
        <dbReference type="ARBA" id="ARBA00010447"/>
    </source>
</evidence>
<evidence type="ECO:0000313" key="11">
    <source>
        <dbReference type="Proteomes" id="UP000526501"/>
    </source>
</evidence>
<dbReference type="Gene3D" id="3.90.1150.10">
    <property type="entry name" value="Aspartate Aminotransferase, domain 1"/>
    <property type="match status" value="1"/>
</dbReference>
<keyword evidence="11" id="KW-1185">Reference proteome</keyword>
<accession>A0A7X1B727</accession>
<evidence type="ECO:0000256" key="1">
    <source>
        <dbReference type="ARBA" id="ARBA00001933"/>
    </source>
</evidence>
<dbReference type="InterPro" id="IPR015421">
    <property type="entry name" value="PyrdxlP-dep_Trfase_major"/>
</dbReference>
<proteinExistence type="inferred from homology"/>
<dbReference type="EC" id="2.8.1.7" evidence="8"/>
<evidence type="ECO:0000256" key="6">
    <source>
        <dbReference type="ARBA" id="ARBA00050776"/>
    </source>
</evidence>
<dbReference type="SUPFAM" id="SSF53383">
    <property type="entry name" value="PLP-dependent transferases"/>
    <property type="match status" value="1"/>
</dbReference>
<protein>
    <recommendedName>
        <fullName evidence="8">Cysteine desulfurase</fullName>
        <ecNumber evidence="8">2.8.1.7</ecNumber>
    </recommendedName>
</protein>
<comment type="similarity">
    <text evidence="3 8">Belongs to the class-V pyridoxal-phosphate-dependent aminotransferase family. Csd subfamily.</text>
</comment>
<dbReference type="GO" id="GO:0030170">
    <property type="term" value="F:pyridoxal phosphate binding"/>
    <property type="evidence" value="ECO:0007669"/>
    <property type="project" value="UniProtKB-UniRule"/>
</dbReference>
<keyword evidence="4 8" id="KW-0808">Transferase</keyword>
<dbReference type="GO" id="GO:0031071">
    <property type="term" value="F:cysteine desulfurase activity"/>
    <property type="evidence" value="ECO:0007669"/>
    <property type="project" value="UniProtKB-UniRule"/>
</dbReference>
<evidence type="ECO:0000256" key="7">
    <source>
        <dbReference type="RuleBase" id="RU004504"/>
    </source>
</evidence>
<feature type="domain" description="Aminotransferase class V" evidence="9">
    <location>
        <begin position="38"/>
        <end position="407"/>
    </location>
</feature>
<dbReference type="PROSITE" id="PS00595">
    <property type="entry name" value="AA_TRANSFER_CLASS_5"/>
    <property type="match status" value="1"/>
</dbReference>
<dbReference type="Gene3D" id="3.40.640.10">
    <property type="entry name" value="Type I PLP-dependent aspartate aminotransferase-like (Major domain)"/>
    <property type="match status" value="1"/>
</dbReference>
<dbReference type="InterPro" id="IPR010970">
    <property type="entry name" value="Cys_dSase_SufS"/>
</dbReference>
<dbReference type="Pfam" id="PF00266">
    <property type="entry name" value="Aminotran_5"/>
    <property type="match status" value="1"/>
</dbReference>
<dbReference type="GO" id="GO:0006534">
    <property type="term" value="P:cysteine metabolic process"/>
    <property type="evidence" value="ECO:0007669"/>
    <property type="project" value="UniProtKB-UniRule"/>
</dbReference>
<evidence type="ECO:0000256" key="8">
    <source>
        <dbReference type="RuleBase" id="RU004506"/>
    </source>
</evidence>
<dbReference type="AlphaFoldDB" id="A0A7X1B727"/>
<comment type="caution">
    <text evidence="10">The sequence shown here is derived from an EMBL/GenBank/DDBJ whole genome shotgun (WGS) entry which is preliminary data.</text>
</comment>
<dbReference type="InterPro" id="IPR020578">
    <property type="entry name" value="Aminotrans_V_PyrdxlP_BS"/>
</dbReference>
<dbReference type="Proteomes" id="UP000526501">
    <property type="component" value="Unassembled WGS sequence"/>
</dbReference>
<reference evidence="10 11" key="1">
    <citation type="submission" date="2020-07" db="EMBL/GenBank/DDBJ databases">
        <authorList>
            <person name="Feng X."/>
        </authorList>
    </citation>
    <scope>NUCLEOTIDE SEQUENCE [LARGE SCALE GENOMIC DNA]</scope>
    <source>
        <strain evidence="10 11">JCM23202</strain>
    </source>
</reference>
<evidence type="ECO:0000259" key="9">
    <source>
        <dbReference type="Pfam" id="PF00266"/>
    </source>
</evidence>
<dbReference type="PANTHER" id="PTHR43586:SF8">
    <property type="entry name" value="CYSTEINE DESULFURASE 1, CHLOROPLASTIC"/>
    <property type="match status" value="1"/>
</dbReference>
<comment type="catalytic activity">
    <reaction evidence="6 8">
        <text>(sulfur carrier)-H + L-cysteine = (sulfur carrier)-SH + L-alanine</text>
        <dbReference type="Rhea" id="RHEA:43892"/>
        <dbReference type="Rhea" id="RHEA-COMP:14737"/>
        <dbReference type="Rhea" id="RHEA-COMP:14739"/>
        <dbReference type="ChEBI" id="CHEBI:29917"/>
        <dbReference type="ChEBI" id="CHEBI:35235"/>
        <dbReference type="ChEBI" id="CHEBI:57972"/>
        <dbReference type="ChEBI" id="CHEBI:64428"/>
        <dbReference type="EC" id="2.8.1.7"/>
    </reaction>
</comment>
<dbReference type="InterPro" id="IPR016454">
    <property type="entry name" value="Cysteine_dSase"/>
</dbReference>
<evidence type="ECO:0000256" key="4">
    <source>
        <dbReference type="ARBA" id="ARBA00022679"/>
    </source>
</evidence>
<evidence type="ECO:0000313" key="10">
    <source>
        <dbReference type="EMBL" id="MBC2606869.1"/>
    </source>
</evidence>
<keyword evidence="5 8" id="KW-0663">Pyridoxal phosphate</keyword>
<comment type="function">
    <text evidence="2 8">Catalyzes the removal of elemental sulfur and selenium atoms from L-cysteine, L-cystine, L-selenocysteine, and L-selenocystine to produce L-alanine.</text>
</comment>
<dbReference type="RefSeq" id="WP_185660739.1">
    <property type="nucleotide sequence ID" value="NZ_CAWPOO010000012.1"/>
</dbReference>
<organism evidence="10 11">
    <name type="scientific">Pelagicoccus albus</name>
    <dbReference type="NCBI Taxonomy" id="415222"/>
    <lineage>
        <taxon>Bacteria</taxon>
        <taxon>Pseudomonadati</taxon>
        <taxon>Verrucomicrobiota</taxon>
        <taxon>Opitutia</taxon>
        <taxon>Puniceicoccales</taxon>
        <taxon>Pelagicoccaceae</taxon>
        <taxon>Pelagicoccus</taxon>
    </lineage>
</organism>
<dbReference type="EMBL" id="JACHVC010000012">
    <property type="protein sequence ID" value="MBC2606869.1"/>
    <property type="molecule type" value="Genomic_DNA"/>
</dbReference>
<dbReference type="InterPro" id="IPR015424">
    <property type="entry name" value="PyrdxlP-dep_Trfase"/>
</dbReference>
<dbReference type="InterPro" id="IPR000192">
    <property type="entry name" value="Aminotrans_V_dom"/>
</dbReference>